<keyword evidence="1" id="KW-0732">Signal</keyword>
<sequence length="126" mass="14170">MKVALLQTTSTFLLLLAPASHASASRGHSSAPGGRPHDPYFDVYWKVCQCTENNMAIDRVTRDICQNIYGVASKGYEMRYYYCHGNFLEISTWFVNCVDRKGAASGRMGVDCFDNNGKETRWQDGQ</sequence>
<dbReference type="AlphaFoldDB" id="A0A6G1L1J8"/>
<name>A0A6G1L1J8_9PEZI</name>
<gene>
    <name evidence="2" type="ORF">EJ03DRAFT_329811</name>
</gene>
<accession>A0A6G1L1J8</accession>
<dbReference type="Proteomes" id="UP000799436">
    <property type="component" value="Unassembled WGS sequence"/>
</dbReference>
<evidence type="ECO:0000256" key="1">
    <source>
        <dbReference type="SAM" id="SignalP"/>
    </source>
</evidence>
<protein>
    <recommendedName>
        <fullName evidence="4">Cyanovirin-N domain-containing protein</fullName>
    </recommendedName>
</protein>
<evidence type="ECO:0000313" key="3">
    <source>
        <dbReference type="Proteomes" id="UP000799436"/>
    </source>
</evidence>
<reference evidence="2" key="1">
    <citation type="journal article" date="2020" name="Stud. Mycol.">
        <title>101 Dothideomycetes genomes: a test case for predicting lifestyles and emergence of pathogens.</title>
        <authorList>
            <person name="Haridas S."/>
            <person name="Albert R."/>
            <person name="Binder M."/>
            <person name="Bloem J."/>
            <person name="Labutti K."/>
            <person name="Salamov A."/>
            <person name="Andreopoulos B."/>
            <person name="Baker S."/>
            <person name="Barry K."/>
            <person name="Bills G."/>
            <person name="Bluhm B."/>
            <person name="Cannon C."/>
            <person name="Castanera R."/>
            <person name="Culley D."/>
            <person name="Daum C."/>
            <person name="Ezra D."/>
            <person name="Gonzalez J."/>
            <person name="Henrissat B."/>
            <person name="Kuo A."/>
            <person name="Liang C."/>
            <person name="Lipzen A."/>
            <person name="Lutzoni F."/>
            <person name="Magnuson J."/>
            <person name="Mondo S."/>
            <person name="Nolan M."/>
            <person name="Ohm R."/>
            <person name="Pangilinan J."/>
            <person name="Park H.-J."/>
            <person name="Ramirez L."/>
            <person name="Alfaro M."/>
            <person name="Sun H."/>
            <person name="Tritt A."/>
            <person name="Yoshinaga Y."/>
            <person name="Zwiers L.-H."/>
            <person name="Turgeon B."/>
            <person name="Goodwin S."/>
            <person name="Spatafora J."/>
            <person name="Crous P."/>
            <person name="Grigoriev I."/>
        </authorList>
    </citation>
    <scope>NUCLEOTIDE SEQUENCE</scope>
    <source>
        <strain evidence="2">CBS 116005</strain>
    </source>
</reference>
<evidence type="ECO:0008006" key="4">
    <source>
        <dbReference type="Google" id="ProtNLM"/>
    </source>
</evidence>
<feature type="chain" id="PRO_5026068805" description="Cyanovirin-N domain-containing protein" evidence="1">
    <location>
        <begin position="25"/>
        <end position="126"/>
    </location>
</feature>
<organism evidence="2 3">
    <name type="scientific">Teratosphaeria nubilosa</name>
    <dbReference type="NCBI Taxonomy" id="161662"/>
    <lineage>
        <taxon>Eukaryota</taxon>
        <taxon>Fungi</taxon>
        <taxon>Dikarya</taxon>
        <taxon>Ascomycota</taxon>
        <taxon>Pezizomycotina</taxon>
        <taxon>Dothideomycetes</taxon>
        <taxon>Dothideomycetidae</taxon>
        <taxon>Mycosphaerellales</taxon>
        <taxon>Teratosphaeriaceae</taxon>
        <taxon>Teratosphaeria</taxon>
    </lineage>
</organism>
<proteinExistence type="predicted"/>
<keyword evidence="3" id="KW-1185">Reference proteome</keyword>
<dbReference type="EMBL" id="ML995866">
    <property type="protein sequence ID" value="KAF2766801.1"/>
    <property type="molecule type" value="Genomic_DNA"/>
</dbReference>
<evidence type="ECO:0000313" key="2">
    <source>
        <dbReference type="EMBL" id="KAF2766801.1"/>
    </source>
</evidence>
<feature type="signal peptide" evidence="1">
    <location>
        <begin position="1"/>
        <end position="24"/>
    </location>
</feature>